<evidence type="ECO:0000313" key="3">
    <source>
        <dbReference type="Proteomes" id="UP000440578"/>
    </source>
</evidence>
<evidence type="ECO:0000313" key="2">
    <source>
        <dbReference type="EMBL" id="KAF0288788.1"/>
    </source>
</evidence>
<reference evidence="2 3" key="1">
    <citation type="submission" date="2019-07" db="EMBL/GenBank/DDBJ databases">
        <title>Draft genome assembly of a fouling barnacle, Amphibalanus amphitrite (Darwin, 1854): The first reference genome for Thecostraca.</title>
        <authorList>
            <person name="Kim W."/>
        </authorList>
    </citation>
    <scope>NUCLEOTIDE SEQUENCE [LARGE SCALE GENOMIC DNA]</scope>
    <source>
        <strain evidence="2">SNU_AA5</strain>
        <tissue evidence="2">Soma without cirri and trophi</tissue>
    </source>
</reference>
<gene>
    <name evidence="2" type="ORF">FJT64_012816</name>
</gene>
<evidence type="ECO:0008006" key="4">
    <source>
        <dbReference type="Google" id="ProtNLM"/>
    </source>
</evidence>
<proteinExistence type="predicted"/>
<sequence length="167" mass="18389">MAACKKPIMTTIKSRVIPPDYRCSPGPVYKSELEQPTPGPGAYSPVMPAKRSAPAFSIRLPVKPTYPSQDRRPLGRGPASYNTRSAVVERPAFKLTCRRADKHEDFPAPNVYSPHEAPGTNKGYSLRPQAPVSRSRTSRGSVFTGLDRVRVPEPMSKEMDSKRVPLA</sequence>
<feature type="region of interest" description="Disordered" evidence="1">
    <location>
        <begin position="60"/>
        <end position="85"/>
    </location>
</feature>
<organism evidence="2 3">
    <name type="scientific">Amphibalanus amphitrite</name>
    <name type="common">Striped barnacle</name>
    <name type="synonym">Balanus amphitrite</name>
    <dbReference type="NCBI Taxonomy" id="1232801"/>
    <lineage>
        <taxon>Eukaryota</taxon>
        <taxon>Metazoa</taxon>
        <taxon>Ecdysozoa</taxon>
        <taxon>Arthropoda</taxon>
        <taxon>Crustacea</taxon>
        <taxon>Multicrustacea</taxon>
        <taxon>Cirripedia</taxon>
        <taxon>Thoracica</taxon>
        <taxon>Thoracicalcarea</taxon>
        <taxon>Balanomorpha</taxon>
        <taxon>Balanoidea</taxon>
        <taxon>Balanidae</taxon>
        <taxon>Amphibalaninae</taxon>
        <taxon>Amphibalanus</taxon>
    </lineage>
</organism>
<name>A0A6A4VEF7_AMPAM</name>
<accession>A0A6A4VEF7</accession>
<dbReference type="Proteomes" id="UP000440578">
    <property type="component" value="Unassembled WGS sequence"/>
</dbReference>
<dbReference type="Pfam" id="PF07004">
    <property type="entry name" value="SHIPPO-rpt"/>
    <property type="match status" value="1"/>
</dbReference>
<comment type="caution">
    <text evidence="2">The sequence shown here is derived from an EMBL/GenBank/DDBJ whole genome shotgun (WGS) entry which is preliminary data.</text>
</comment>
<keyword evidence="3" id="KW-1185">Reference proteome</keyword>
<feature type="compositionally biased region" description="Basic and acidic residues" evidence="1">
    <location>
        <begin position="147"/>
        <end position="167"/>
    </location>
</feature>
<dbReference type="InterPro" id="IPR010736">
    <property type="entry name" value="SHIPPO-rpt"/>
</dbReference>
<feature type="compositionally biased region" description="Polar residues" evidence="1">
    <location>
        <begin position="132"/>
        <end position="141"/>
    </location>
</feature>
<feature type="region of interest" description="Disordered" evidence="1">
    <location>
        <begin position="104"/>
        <end position="167"/>
    </location>
</feature>
<dbReference type="AlphaFoldDB" id="A0A6A4VEF7"/>
<protein>
    <recommendedName>
        <fullName evidence="4">Outer dense fiber protein 3-like protein 2</fullName>
    </recommendedName>
</protein>
<evidence type="ECO:0000256" key="1">
    <source>
        <dbReference type="SAM" id="MobiDB-lite"/>
    </source>
</evidence>
<dbReference type="EMBL" id="VIIS01002078">
    <property type="protein sequence ID" value="KAF0288788.1"/>
    <property type="molecule type" value="Genomic_DNA"/>
</dbReference>
<feature type="region of interest" description="Disordered" evidence="1">
    <location>
        <begin position="27"/>
        <end position="48"/>
    </location>
</feature>